<feature type="region of interest" description="Disordered" evidence="1">
    <location>
        <begin position="1"/>
        <end position="58"/>
    </location>
</feature>
<dbReference type="KEGG" id="olu:OSTLU_24745"/>
<dbReference type="EMBL" id="CP000587">
    <property type="protein sequence ID" value="ABO97107.1"/>
    <property type="molecule type" value="Genomic_DNA"/>
</dbReference>
<reference evidence="4 5" key="1">
    <citation type="journal article" date="2007" name="Proc. Natl. Acad. Sci. U.S.A.">
        <title>The tiny eukaryote Ostreococcus provides genomic insights into the paradox of plankton speciation.</title>
        <authorList>
            <person name="Palenik B."/>
            <person name="Grimwood J."/>
            <person name="Aerts A."/>
            <person name="Rouze P."/>
            <person name="Salamov A."/>
            <person name="Putnam N."/>
            <person name="Dupont C."/>
            <person name="Jorgensen R."/>
            <person name="Derelle E."/>
            <person name="Rombauts S."/>
            <person name="Zhou K."/>
            <person name="Otillar R."/>
            <person name="Merchant S.S."/>
            <person name="Podell S."/>
            <person name="Gaasterland T."/>
            <person name="Napoli C."/>
            <person name="Gendler K."/>
            <person name="Manuell A."/>
            <person name="Tai V."/>
            <person name="Vallon O."/>
            <person name="Piganeau G."/>
            <person name="Jancek S."/>
            <person name="Heijde M."/>
            <person name="Jabbari K."/>
            <person name="Bowler C."/>
            <person name="Lohr M."/>
            <person name="Robbens S."/>
            <person name="Werner G."/>
            <person name="Dubchak I."/>
            <person name="Pazour G.J."/>
            <person name="Ren Q."/>
            <person name="Paulsen I."/>
            <person name="Delwiche C."/>
            <person name="Schmutz J."/>
            <person name="Rokhsar D."/>
            <person name="Van de Peer Y."/>
            <person name="Moreau H."/>
            <person name="Grigoriev I.V."/>
        </authorList>
    </citation>
    <scope>NUCLEOTIDE SEQUENCE [LARGE SCALE GENOMIC DNA]</scope>
    <source>
        <strain evidence="4 5">CCE9901</strain>
    </source>
</reference>
<protein>
    <recommendedName>
        <fullName evidence="3">LysM domain-containing protein</fullName>
    </recommendedName>
</protein>
<name>A4RZL2_OSTLU</name>
<keyword evidence="5" id="KW-1185">Reference proteome</keyword>
<dbReference type="Pfam" id="PF01476">
    <property type="entry name" value="LysM"/>
    <property type="match status" value="1"/>
</dbReference>
<keyword evidence="2" id="KW-1133">Transmembrane helix</keyword>
<dbReference type="RefSeq" id="XP_001418814.1">
    <property type="nucleotide sequence ID" value="XM_001418777.1"/>
</dbReference>
<feature type="compositionally biased region" description="Low complexity" evidence="1">
    <location>
        <begin position="1"/>
        <end position="13"/>
    </location>
</feature>
<dbReference type="CDD" id="cd00118">
    <property type="entry name" value="LysM"/>
    <property type="match status" value="1"/>
</dbReference>
<dbReference type="Proteomes" id="UP000001568">
    <property type="component" value="Chromosome 7"/>
</dbReference>
<feature type="domain" description="LysM" evidence="3">
    <location>
        <begin position="63"/>
        <end position="115"/>
    </location>
</feature>
<dbReference type="OrthoDB" id="2107166at2759"/>
<keyword evidence="2" id="KW-0812">Transmembrane</keyword>
<dbReference type="AlphaFoldDB" id="A4RZL2"/>
<evidence type="ECO:0000313" key="4">
    <source>
        <dbReference type="EMBL" id="ABO97107.1"/>
    </source>
</evidence>
<evidence type="ECO:0000256" key="1">
    <source>
        <dbReference type="SAM" id="MobiDB-lite"/>
    </source>
</evidence>
<evidence type="ECO:0000256" key="2">
    <source>
        <dbReference type="SAM" id="Phobius"/>
    </source>
</evidence>
<evidence type="ECO:0000259" key="3">
    <source>
        <dbReference type="PROSITE" id="PS51782"/>
    </source>
</evidence>
<dbReference type="InterPro" id="IPR036249">
    <property type="entry name" value="Thioredoxin-like_sf"/>
</dbReference>
<keyword evidence="2" id="KW-0472">Membrane</keyword>
<sequence>MSTRATRGAASTRAIERGATRDGRRLRRNRRQRSRGTTTTTTTARASRTNDARARDRDRDDYDVHTVMYGDTLNEIARAHGTSAEAVCEANGIRFDDEGNDEDAPALYVGQRLLIPTTNDDGRWRRGEVGEYGSRRTTAMSERERDAEFARARRSRSEQRRMSAPTTRTHAVVSASAVEELTRDDVVGMLTHRDETVMLLVETENCRWCDDVQPAWTAVAVCYANDPTVRVCRLRCDSAEMKQFAAKYFRAKTFPTIVALPAGKGPVYRHASADRSVGALLEFAEEATGRTAPTLAIDLRKSPQSASSAMTTRRGVSAASDASSFSRQTAQNPFNALTGALGSTLGFDGNSGRSSVGVSATPSSQVLPLAAGITTLAIFAAVANVAVAARNAGAKRQPRRLGRHFHEEEFADDHEPLDDYDEAVMEVSSQNDARQLAEWRDIVVEELFSLPSRALLLIRIWFLIGRRSVELGKSRSKNERRGGRSRDEYEVDEYYEDERRPFRDDGDARRARPSRNSRDDPTYY</sequence>
<dbReference type="Gene3D" id="3.40.30.10">
    <property type="entry name" value="Glutaredoxin"/>
    <property type="match status" value="1"/>
</dbReference>
<dbReference type="PROSITE" id="PS51782">
    <property type="entry name" value="LYSM"/>
    <property type="match status" value="1"/>
</dbReference>
<feature type="compositionally biased region" description="Low complexity" evidence="1">
    <location>
        <begin position="35"/>
        <end position="47"/>
    </location>
</feature>
<feature type="compositionally biased region" description="Basic residues" evidence="1">
    <location>
        <begin position="24"/>
        <end position="34"/>
    </location>
</feature>
<feature type="compositionally biased region" description="Basic and acidic residues" evidence="1">
    <location>
        <begin position="14"/>
        <end position="23"/>
    </location>
</feature>
<accession>A4RZL2</accession>
<dbReference type="InterPro" id="IPR018392">
    <property type="entry name" value="LysM"/>
</dbReference>
<gene>
    <name evidence="4" type="ORF">OSTLU_24745</name>
</gene>
<organism evidence="4 5">
    <name type="scientific">Ostreococcus lucimarinus (strain CCE9901)</name>
    <dbReference type="NCBI Taxonomy" id="436017"/>
    <lineage>
        <taxon>Eukaryota</taxon>
        <taxon>Viridiplantae</taxon>
        <taxon>Chlorophyta</taxon>
        <taxon>Mamiellophyceae</taxon>
        <taxon>Mamiellales</taxon>
        <taxon>Bathycoccaceae</taxon>
        <taxon>Ostreococcus</taxon>
    </lineage>
</organism>
<evidence type="ECO:0000313" key="5">
    <source>
        <dbReference type="Proteomes" id="UP000001568"/>
    </source>
</evidence>
<dbReference type="SUPFAM" id="SSF52833">
    <property type="entry name" value="Thioredoxin-like"/>
    <property type="match status" value="1"/>
</dbReference>
<feature type="region of interest" description="Disordered" evidence="1">
    <location>
        <begin position="500"/>
        <end position="524"/>
    </location>
</feature>
<dbReference type="SMART" id="SM00257">
    <property type="entry name" value="LysM"/>
    <property type="match status" value="1"/>
</dbReference>
<dbReference type="HOGENOM" id="CLU_520146_0_0_1"/>
<proteinExistence type="predicted"/>
<dbReference type="GeneID" id="5003075"/>
<feature type="transmembrane region" description="Helical" evidence="2">
    <location>
        <begin position="366"/>
        <end position="389"/>
    </location>
</feature>
<feature type="compositionally biased region" description="Basic and acidic residues" evidence="1">
    <location>
        <begin position="48"/>
        <end position="58"/>
    </location>
</feature>
<dbReference type="InterPro" id="IPR036779">
    <property type="entry name" value="LysM_dom_sf"/>
</dbReference>
<dbReference type="Gene3D" id="3.10.350.10">
    <property type="entry name" value="LysM domain"/>
    <property type="match status" value="1"/>
</dbReference>
<dbReference type="Gramene" id="ABO97107">
    <property type="protein sequence ID" value="ABO97107"/>
    <property type="gene ID" value="OSTLU_24745"/>
</dbReference>
<dbReference type="SUPFAM" id="SSF54106">
    <property type="entry name" value="LysM domain"/>
    <property type="match status" value="1"/>
</dbReference>